<accession>A0ABQ0JM14</accession>
<proteinExistence type="predicted"/>
<keyword evidence="2" id="KW-1185">Reference proteome</keyword>
<dbReference type="Proteomes" id="UP000029223">
    <property type="component" value="Unassembled WGS sequence"/>
</dbReference>
<gene>
    <name evidence="1" type="ORF">JCM19239_7059</name>
</gene>
<protein>
    <submittedName>
        <fullName evidence="1">Uncharacterized protein</fullName>
    </submittedName>
</protein>
<reference evidence="2" key="1">
    <citation type="submission" date="2014-09" db="EMBL/GenBank/DDBJ databases">
        <title>Vibrio variabilis JCM 19239. (C206) whole genome shotgun sequence.</title>
        <authorList>
            <person name="Sawabe T."/>
            <person name="Meirelles P."/>
            <person name="Nakanishi M."/>
            <person name="Sayaka M."/>
            <person name="Hattori M."/>
            <person name="Ohkuma M."/>
        </authorList>
    </citation>
    <scope>NUCLEOTIDE SEQUENCE [LARGE SCALE GENOMIC DNA]</scope>
    <source>
        <strain evidence="2">JCM 19239</strain>
    </source>
</reference>
<comment type="caution">
    <text evidence="1">The sequence shown here is derived from an EMBL/GenBank/DDBJ whole genome shotgun (WGS) entry which is preliminary data.</text>
</comment>
<dbReference type="EMBL" id="BBMS01000074">
    <property type="protein sequence ID" value="GAL29799.1"/>
    <property type="molecule type" value="Genomic_DNA"/>
</dbReference>
<evidence type="ECO:0000313" key="1">
    <source>
        <dbReference type="EMBL" id="GAL29799.1"/>
    </source>
</evidence>
<organism evidence="1 2">
    <name type="scientific">Vibrio variabilis</name>
    <dbReference type="NCBI Taxonomy" id="990271"/>
    <lineage>
        <taxon>Bacteria</taxon>
        <taxon>Pseudomonadati</taxon>
        <taxon>Pseudomonadota</taxon>
        <taxon>Gammaproteobacteria</taxon>
        <taxon>Vibrionales</taxon>
        <taxon>Vibrionaceae</taxon>
        <taxon>Vibrio</taxon>
    </lineage>
</organism>
<name>A0ABQ0JM14_9VIBR</name>
<sequence>MVYDENNDVQETWYVDIILKNIVTGQDLKARYNADQTVELFNRRMQLQELFYSWDEFKEANQYLIAYADAKAMYNGFEYIGNYFYGSSKMDSTVEGVIETFVKFSPFMKESHGTEPIETPDEPAEPPTVIGKDQIFGSDLINANADGSVTVTVQGGEIDGFNQTKKPYPISVYTRNANIDAGTKLQDYTVDYEVKLFNEPSSSSFMNIYIIREGKLFEHDRIDVMREDQIIYNYHRDDDRDSERFFSWDDLISVHGNKTIAHRYSETHLGVGTFAGNFIIRSTGSSGAVAGDEYTFTQYDIEYQGD</sequence>
<evidence type="ECO:0000313" key="2">
    <source>
        <dbReference type="Proteomes" id="UP000029223"/>
    </source>
</evidence>